<proteinExistence type="predicted"/>
<name>W6QPR0_PENRF</name>
<dbReference type="InterPro" id="IPR036259">
    <property type="entry name" value="MFS_trans_sf"/>
</dbReference>
<dbReference type="Gene3D" id="1.20.1250.20">
    <property type="entry name" value="MFS general substrate transporter like domains"/>
    <property type="match status" value="1"/>
</dbReference>
<keyword evidence="2 5" id="KW-0812">Transmembrane</keyword>
<gene>
    <name evidence="6" type="ORF">PROQFM164_S04g000960</name>
</gene>
<evidence type="ECO:0000256" key="5">
    <source>
        <dbReference type="SAM" id="Phobius"/>
    </source>
</evidence>
<dbReference type="InterPro" id="IPR005828">
    <property type="entry name" value="MFS_sugar_transport-like"/>
</dbReference>
<sequence>MAVVFLYCFQFIFTVSYCGLTFLYAAEMVLLQIRAAVNAVSTATMWAFSFLIASVTPLGFPTIGSRCYIIFNVINATIILSVYFFFLESKVTEQSSLR</sequence>
<evidence type="ECO:0000256" key="4">
    <source>
        <dbReference type="ARBA" id="ARBA00023136"/>
    </source>
</evidence>
<evidence type="ECO:0000256" key="1">
    <source>
        <dbReference type="ARBA" id="ARBA00004141"/>
    </source>
</evidence>
<dbReference type="InterPro" id="IPR050360">
    <property type="entry name" value="MFS_Sugar_Transporters"/>
</dbReference>
<reference evidence="6" key="1">
    <citation type="journal article" date="2014" name="Nat. Commun.">
        <title>Multiple recent horizontal transfers of a large genomic region in cheese making fungi.</title>
        <authorList>
            <person name="Cheeseman K."/>
            <person name="Ropars J."/>
            <person name="Renault P."/>
            <person name="Dupont J."/>
            <person name="Gouzy J."/>
            <person name="Branca A."/>
            <person name="Abraham A.L."/>
            <person name="Ceppi M."/>
            <person name="Conseiller E."/>
            <person name="Debuchy R."/>
            <person name="Malagnac F."/>
            <person name="Goarin A."/>
            <person name="Silar P."/>
            <person name="Lacoste S."/>
            <person name="Sallet E."/>
            <person name="Bensimon A."/>
            <person name="Giraud T."/>
            <person name="Brygoo Y."/>
        </authorList>
    </citation>
    <scope>NUCLEOTIDE SEQUENCE [LARGE SCALE GENOMIC DNA]</scope>
    <source>
        <strain evidence="6">FM164</strain>
    </source>
</reference>
<protein>
    <submittedName>
        <fullName evidence="6">General substrate transporter</fullName>
    </submittedName>
</protein>
<evidence type="ECO:0000256" key="3">
    <source>
        <dbReference type="ARBA" id="ARBA00022989"/>
    </source>
</evidence>
<keyword evidence="7" id="KW-1185">Reference proteome</keyword>
<accession>W6QPR0</accession>
<dbReference type="GO" id="GO:0005351">
    <property type="term" value="F:carbohydrate:proton symporter activity"/>
    <property type="evidence" value="ECO:0007669"/>
    <property type="project" value="TreeGrafter"/>
</dbReference>
<evidence type="ECO:0000313" key="7">
    <source>
        <dbReference type="Proteomes" id="UP000030686"/>
    </source>
</evidence>
<comment type="subcellular location">
    <subcellularLocation>
        <location evidence="1">Membrane</location>
        <topology evidence="1">Multi-pass membrane protein</topology>
    </subcellularLocation>
</comment>
<dbReference type="AlphaFoldDB" id="W6QPR0"/>
<keyword evidence="4 5" id="KW-0472">Membrane</keyword>
<organism evidence="6 7">
    <name type="scientific">Penicillium roqueforti (strain FM164)</name>
    <dbReference type="NCBI Taxonomy" id="1365484"/>
    <lineage>
        <taxon>Eukaryota</taxon>
        <taxon>Fungi</taxon>
        <taxon>Dikarya</taxon>
        <taxon>Ascomycota</taxon>
        <taxon>Pezizomycotina</taxon>
        <taxon>Eurotiomycetes</taxon>
        <taxon>Eurotiomycetidae</taxon>
        <taxon>Eurotiales</taxon>
        <taxon>Aspergillaceae</taxon>
        <taxon>Penicillium</taxon>
    </lineage>
</organism>
<feature type="transmembrane region" description="Helical" evidence="5">
    <location>
        <begin position="67"/>
        <end position="86"/>
    </location>
</feature>
<dbReference type="EMBL" id="HG792018">
    <property type="protein sequence ID" value="CDM36079.1"/>
    <property type="molecule type" value="Genomic_DNA"/>
</dbReference>
<dbReference type="PANTHER" id="PTHR48022">
    <property type="entry name" value="PLASTIDIC GLUCOSE TRANSPORTER 4"/>
    <property type="match status" value="1"/>
</dbReference>
<dbReference type="Pfam" id="PF00083">
    <property type="entry name" value="Sugar_tr"/>
    <property type="match status" value="1"/>
</dbReference>
<feature type="transmembrane region" description="Helical" evidence="5">
    <location>
        <begin position="35"/>
        <end position="55"/>
    </location>
</feature>
<evidence type="ECO:0000256" key="2">
    <source>
        <dbReference type="ARBA" id="ARBA00022692"/>
    </source>
</evidence>
<dbReference type="Proteomes" id="UP000030686">
    <property type="component" value="Unassembled WGS sequence"/>
</dbReference>
<evidence type="ECO:0000313" key="6">
    <source>
        <dbReference type="EMBL" id="CDM36079.1"/>
    </source>
</evidence>
<dbReference type="GO" id="GO:0016020">
    <property type="term" value="C:membrane"/>
    <property type="evidence" value="ECO:0007669"/>
    <property type="project" value="UniProtKB-SubCell"/>
</dbReference>
<dbReference type="OrthoDB" id="6133115at2759"/>
<keyword evidence="3 5" id="KW-1133">Transmembrane helix</keyword>
<dbReference type="PANTHER" id="PTHR48022:SF45">
    <property type="entry name" value="MAJOR FACILITATOR SUPERFAMILY (MFS) PROFILE DOMAIN-CONTAINING PROTEIN-RELATED"/>
    <property type="match status" value="1"/>
</dbReference>